<dbReference type="Proteomes" id="UP000694395">
    <property type="component" value="Chromosome 5"/>
</dbReference>
<dbReference type="AlphaFoldDB" id="A0A8K9V031"/>
<sequence>MDRDLLRKTLSHHGQSLFTHLKCEQRDKSSSIGFSKASYQRKCGGEDNALVEQFIARKADILFAPSWKSSATVEDPYAIMPPLEQFMAVSFEERRNLLYMEDFGFFVTLICMAGGLERDIEDGKALCPLRAIMMICYLIRGECTLH</sequence>
<dbReference type="PANTHER" id="PTHR23184:SF9">
    <property type="entry name" value="TETRATRICOPEPTIDE REPEAT PROTEIN 14"/>
    <property type="match status" value="1"/>
</dbReference>
<reference evidence="1" key="3">
    <citation type="submission" date="2025-09" db="UniProtKB">
        <authorList>
            <consortium name="Ensembl"/>
        </authorList>
    </citation>
    <scope>IDENTIFICATION</scope>
</reference>
<name>A0A8K9V031_ONCMY</name>
<reference evidence="1" key="1">
    <citation type="submission" date="2020-07" db="EMBL/GenBank/DDBJ databases">
        <title>A long reads based de novo assembly of the rainbow trout Arlee double haploid line genome.</title>
        <authorList>
            <person name="Gao G."/>
            <person name="Palti Y."/>
        </authorList>
    </citation>
    <scope>NUCLEOTIDE SEQUENCE [LARGE SCALE GENOMIC DNA]</scope>
</reference>
<proteinExistence type="predicted"/>
<protein>
    <submittedName>
        <fullName evidence="1">Uncharacterized protein</fullName>
    </submittedName>
</protein>
<reference evidence="1" key="2">
    <citation type="submission" date="2025-08" db="UniProtKB">
        <authorList>
            <consortium name="Ensembl"/>
        </authorList>
    </citation>
    <scope>IDENTIFICATION</scope>
</reference>
<dbReference type="Ensembl" id="ENSOMYT00000167293.1">
    <property type="protein sequence ID" value="ENSOMYP00000117248.1"/>
    <property type="gene ID" value="ENSOMYG00000062422.1"/>
</dbReference>
<dbReference type="PANTHER" id="PTHR23184">
    <property type="entry name" value="TETRATRICOPEPTIDE REPEAT PROTEIN 14"/>
    <property type="match status" value="1"/>
</dbReference>
<accession>A0A8K9V031</accession>
<evidence type="ECO:0000313" key="1">
    <source>
        <dbReference type="Ensembl" id="ENSOMYP00000117248.1"/>
    </source>
</evidence>
<dbReference type="InterPro" id="IPR039190">
    <property type="entry name" value="TTC14"/>
</dbReference>
<keyword evidence="2" id="KW-1185">Reference proteome</keyword>
<dbReference type="GeneTree" id="ENSGT00940000180153"/>
<organism evidence="1 2">
    <name type="scientific">Oncorhynchus mykiss</name>
    <name type="common">Rainbow trout</name>
    <name type="synonym">Salmo gairdneri</name>
    <dbReference type="NCBI Taxonomy" id="8022"/>
    <lineage>
        <taxon>Eukaryota</taxon>
        <taxon>Metazoa</taxon>
        <taxon>Chordata</taxon>
        <taxon>Craniata</taxon>
        <taxon>Vertebrata</taxon>
        <taxon>Euteleostomi</taxon>
        <taxon>Actinopterygii</taxon>
        <taxon>Neopterygii</taxon>
        <taxon>Teleostei</taxon>
        <taxon>Protacanthopterygii</taxon>
        <taxon>Salmoniformes</taxon>
        <taxon>Salmonidae</taxon>
        <taxon>Salmoninae</taxon>
        <taxon>Oncorhynchus</taxon>
    </lineage>
</organism>
<evidence type="ECO:0000313" key="2">
    <source>
        <dbReference type="Proteomes" id="UP000694395"/>
    </source>
</evidence>